<evidence type="ECO:0000256" key="3">
    <source>
        <dbReference type="ARBA" id="ARBA00022692"/>
    </source>
</evidence>
<feature type="domain" description="Major facilitator superfamily (MFS) profile" evidence="7">
    <location>
        <begin position="10"/>
        <end position="393"/>
    </location>
</feature>
<keyword evidence="4 6" id="KW-1133">Transmembrane helix</keyword>
<evidence type="ECO:0000259" key="7">
    <source>
        <dbReference type="PROSITE" id="PS50850"/>
    </source>
</evidence>
<dbReference type="RefSeq" id="WP_346094932.1">
    <property type="nucleotide sequence ID" value="NZ_BAAABY010000016.1"/>
</dbReference>
<sequence length="421" mass="43974">MQLHRTTRITVVLLFAAWTVDYIDRLVINLALPFIGETFGLSHGARGLIVSAFFLTYALCQIPGGLLADRFGGVRMASLALVLWSICTGLTALAWSFAALLVVRALFGAAQGLFPGAALNALSRRSVPAQRMTATGWLQSSNAVGGLLASVLASVLLSVWNWRAMFLTVCLLGILVLVAVRRWMPAPLPDADTGADAPRADGAARAVLRSPAIWGFALMFFAYDVVIWGLNSWSGSYLIEERGLEVADAGLVVLGPTVLAAVGAVIGGKLSDRFEGRPRRIVVPAMAAVAVLLFLLPRTATVTQFVVCGSLLSGAAGLCYLPCFSVPLRSLPPGLTGAASGIVLFGGQLSGIVTPAVFGTVVDHFSYEAAFTMLIAGPVLALVVARFVPQTTPRFLAAFGGAAGRRTGGPASARPAPDPKG</sequence>
<feature type="transmembrane region" description="Helical" evidence="6">
    <location>
        <begin position="79"/>
        <end position="98"/>
    </location>
</feature>
<comment type="caution">
    <text evidence="8">The sequence shown here is derived from an EMBL/GenBank/DDBJ whole genome shotgun (WGS) entry which is preliminary data.</text>
</comment>
<dbReference type="Proteomes" id="UP001500909">
    <property type="component" value="Unassembled WGS sequence"/>
</dbReference>
<keyword evidence="9" id="KW-1185">Reference proteome</keyword>
<keyword evidence="2" id="KW-1003">Cell membrane</keyword>
<feature type="transmembrane region" description="Helical" evidence="6">
    <location>
        <begin position="302"/>
        <end position="323"/>
    </location>
</feature>
<dbReference type="InterPro" id="IPR036259">
    <property type="entry name" value="MFS_trans_sf"/>
</dbReference>
<feature type="transmembrane region" description="Helical" evidence="6">
    <location>
        <begin position="250"/>
        <end position="268"/>
    </location>
</feature>
<comment type="subcellular location">
    <subcellularLocation>
        <location evidence="1">Cell membrane</location>
        <topology evidence="1">Multi-pass membrane protein</topology>
    </subcellularLocation>
</comment>
<organism evidence="8 9">
    <name type="scientific">Streptomyces olivaceiscleroticus</name>
    <dbReference type="NCBI Taxonomy" id="68245"/>
    <lineage>
        <taxon>Bacteria</taxon>
        <taxon>Bacillati</taxon>
        <taxon>Actinomycetota</taxon>
        <taxon>Actinomycetes</taxon>
        <taxon>Kitasatosporales</taxon>
        <taxon>Streptomycetaceae</taxon>
        <taxon>Streptomyces</taxon>
    </lineage>
</organism>
<dbReference type="PANTHER" id="PTHR43124:SF3">
    <property type="entry name" value="CHLORAMPHENICOL EFFLUX PUMP RV0191"/>
    <property type="match status" value="1"/>
</dbReference>
<gene>
    <name evidence="8" type="ORF">GCM10010361_23770</name>
</gene>
<evidence type="ECO:0000256" key="4">
    <source>
        <dbReference type="ARBA" id="ARBA00022989"/>
    </source>
</evidence>
<evidence type="ECO:0000313" key="9">
    <source>
        <dbReference type="Proteomes" id="UP001500909"/>
    </source>
</evidence>
<dbReference type="Gene3D" id="1.20.1250.20">
    <property type="entry name" value="MFS general substrate transporter like domains"/>
    <property type="match status" value="2"/>
</dbReference>
<dbReference type="InterPro" id="IPR050189">
    <property type="entry name" value="MFS_Efflux_Transporters"/>
</dbReference>
<feature type="transmembrane region" description="Helical" evidence="6">
    <location>
        <begin position="12"/>
        <end position="35"/>
    </location>
</feature>
<feature type="transmembrane region" description="Helical" evidence="6">
    <location>
        <begin position="335"/>
        <end position="358"/>
    </location>
</feature>
<evidence type="ECO:0000256" key="6">
    <source>
        <dbReference type="SAM" id="Phobius"/>
    </source>
</evidence>
<feature type="transmembrane region" description="Helical" evidence="6">
    <location>
        <begin position="280"/>
        <end position="296"/>
    </location>
</feature>
<feature type="transmembrane region" description="Helical" evidence="6">
    <location>
        <begin position="134"/>
        <end position="156"/>
    </location>
</feature>
<reference evidence="8 9" key="1">
    <citation type="journal article" date="2019" name="Int. J. Syst. Evol. Microbiol.">
        <title>The Global Catalogue of Microorganisms (GCM) 10K type strain sequencing project: providing services to taxonomists for standard genome sequencing and annotation.</title>
        <authorList>
            <consortium name="The Broad Institute Genomics Platform"/>
            <consortium name="The Broad Institute Genome Sequencing Center for Infectious Disease"/>
            <person name="Wu L."/>
            <person name="Ma J."/>
        </authorList>
    </citation>
    <scope>NUCLEOTIDE SEQUENCE [LARGE SCALE GENOMIC DNA]</scope>
    <source>
        <strain evidence="8 9">JCM 4805</strain>
    </source>
</reference>
<feature type="transmembrane region" description="Helical" evidence="6">
    <location>
        <begin position="47"/>
        <end position="67"/>
    </location>
</feature>
<feature type="transmembrane region" description="Helical" evidence="6">
    <location>
        <begin position="212"/>
        <end position="230"/>
    </location>
</feature>
<keyword evidence="5 6" id="KW-0472">Membrane</keyword>
<dbReference type="InterPro" id="IPR011701">
    <property type="entry name" value="MFS"/>
</dbReference>
<feature type="transmembrane region" description="Helical" evidence="6">
    <location>
        <begin position="162"/>
        <end position="180"/>
    </location>
</feature>
<protein>
    <submittedName>
        <fullName evidence="8">MFS transporter</fullName>
    </submittedName>
</protein>
<proteinExistence type="predicted"/>
<dbReference type="InterPro" id="IPR020846">
    <property type="entry name" value="MFS_dom"/>
</dbReference>
<accession>A0ABN0ZU15</accession>
<evidence type="ECO:0000256" key="5">
    <source>
        <dbReference type="ARBA" id="ARBA00023136"/>
    </source>
</evidence>
<evidence type="ECO:0000256" key="2">
    <source>
        <dbReference type="ARBA" id="ARBA00022475"/>
    </source>
</evidence>
<evidence type="ECO:0000313" key="8">
    <source>
        <dbReference type="EMBL" id="GAA0459017.1"/>
    </source>
</evidence>
<dbReference type="Pfam" id="PF07690">
    <property type="entry name" value="MFS_1"/>
    <property type="match status" value="1"/>
</dbReference>
<name>A0ABN0ZU15_9ACTN</name>
<feature type="transmembrane region" description="Helical" evidence="6">
    <location>
        <begin position="370"/>
        <end position="388"/>
    </location>
</feature>
<dbReference type="EMBL" id="BAAABY010000016">
    <property type="protein sequence ID" value="GAA0459017.1"/>
    <property type="molecule type" value="Genomic_DNA"/>
</dbReference>
<feature type="transmembrane region" description="Helical" evidence="6">
    <location>
        <begin position="104"/>
        <end position="122"/>
    </location>
</feature>
<evidence type="ECO:0000256" key="1">
    <source>
        <dbReference type="ARBA" id="ARBA00004651"/>
    </source>
</evidence>
<dbReference type="PROSITE" id="PS50850">
    <property type="entry name" value="MFS"/>
    <property type="match status" value="1"/>
</dbReference>
<dbReference type="SUPFAM" id="SSF103473">
    <property type="entry name" value="MFS general substrate transporter"/>
    <property type="match status" value="1"/>
</dbReference>
<dbReference type="PANTHER" id="PTHR43124">
    <property type="entry name" value="PURINE EFFLUX PUMP PBUE"/>
    <property type="match status" value="1"/>
</dbReference>
<keyword evidence="3 6" id="KW-0812">Transmembrane</keyword>